<dbReference type="InterPro" id="IPR038664">
    <property type="entry name" value="Gar1/Naf1_Cbf5-bd_sf"/>
</dbReference>
<evidence type="ECO:0000256" key="9">
    <source>
        <dbReference type="SAM" id="MobiDB-lite"/>
    </source>
</evidence>
<dbReference type="GO" id="GO:0000493">
    <property type="term" value="P:box H/ACA snoRNP assembly"/>
    <property type="evidence" value="ECO:0000318"/>
    <property type="project" value="GO_Central"/>
</dbReference>
<dbReference type="GO" id="GO:0001522">
    <property type="term" value="P:pseudouridine synthesis"/>
    <property type="evidence" value="ECO:0007669"/>
    <property type="project" value="InterPro"/>
</dbReference>
<feature type="compositionally biased region" description="Acidic residues" evidence="9">
    <location>
        <begin position="237"/>
        <end position="258"/>
    </location>
</feature>
<dbReference type="InterPro" id="IPR007504">
    <property type="entry name" value="H/ACA_rnp_Gar1/Naf1"/>
</dbReference>
<dbReference type="GO" id="GO:0042254">
    <property type="term" value="P:ribosome biogenesis"/>
    <property type="evidence" value="ECO:0000318"/>
    <property type="project" value="GO_Central"/>
</dbReference>
<protein>
    <recommendedName>
        <fullName evidence="3">H/ACA ribonucleoprotein complex non-core subunit NAF1</fullName>
    </recommendedName>
</protein>
<keyword evidence="11" id="KW-0687">Ribonucleoprotein</keyword>
<sequence>MVYPTGDEVEEDKKIQPLSDLDKQNDPFSLSVPDFDDSFLTSADFDSIKDLILDSPIAEVKQEPAEFGSEQVEFSTMDMNNELGVCEISEKYEVQKEVSVKLDSLSCLKVEKRECGEVGNLDCIVEEGIGKVSINGTEDERVVDEDGNSVNIAEADIGNCSIVSDSVAAVVSKSEESDEVAIISNRAEERSVDETSTVNGDKLKGGEDGSSSDTESESESSASSSESSSHDDGSSSSEEEEREVDMEEGEIEASDPDEMVAWNEDDEDTAVKGPIRSKNEVQALPPVPAVTVTLQPHHQMLPVGVVSSIIGAQVVVEGVEKHTPLYDGSILWITESRSPLGIVDEIFGPVKNPYYIVRYNSDNEVPTGINPGTLISFVPEFSEHVLNDNSLYKKGYDASGENDEEVSEAEEFSDDEKEAEYKRMLKMKKRGATNDQKPGNNKDKRKPKNKSQNWKHNESAAADVQRENARPPVDQSQRFISAAAGSLDQGVHPNSSFQGHVQSSRPPSAPPFPSMEKAPGQAAPSAGVWTNGIPYQQPQNMGFPNALPTIGMPWPQQIHQQQMFPMPSPNAVPFEQQMNPTLSSNFIFPAGGQPNFGAGPSFLPWPALGQNVFNQPQLSMGQMAPTPLILGGQVPVNGPQMVQNNNSQPNAAGPGGYIHGSPNFNQGTHSGGGRRGNHRGGGRFSGRRGRTQRN</sequence>
<dbReference type="Proteomes" id="UP000790787">
    <property type="component" value="Chromosome 10"/>
</dbReference>
<dbReference type="GO" id="GO:0003723">
    <property type="term" value="F:RNA binding"/>
    <property type="evidence" value="ECO:0000318"/>
    <property type="project" value="GO_Central"/>
</dbReference>
<dbReference type="RefSeq" id="XP_016465632.1">
    <property type="nucleotide sequence ID" value="XM_016610146.2"/>
</dbReference>
<dbReference type="STRING" id="4097.A0A1S3ZMP4"/>
<evidence type="ECO:0000313" key="10">
    <source>
        <dbReference type="Proteomes" id="UP000790787"/>
    </source>
</evidence>
<dbReference type="FunFam" id="2.40.10.230:FF:000002">
    <property type="entry name" value="H/ACA ribonucleoprotein complex non-core subunit NAF1"/>
    <property type="match status" value="1"/>
</dbReference>
<evidence type="ECO:0000313" key="11">
    <source>
        <dbReference type="RefSeq" id="XP_016465632.1"/>
    </source>
</evidence>
<reference evidence="10" key="1">
    <citation type="journal article" date="2014" name="Nat. Commun.">
        <title>The tobacco genome sequence and its comparison with those of tomato and potato.</title>
        <authorList>
            <person name="Sierro N."/>
            <person name="Battey J.N."/>
            <person name="Ouadi S."/>
            <person name="Bakaher N."/>
            <person name="Bovet L."/>
            <person name="Willig A."/>
            <person name="Goepfert S."/>
            <person name="Peitsch M.C."/>
            <person name="Ivanov N.V."/>
        </authorList>
    </citation>
    <scope>NUCLEOTIDE SEQUENCE [LARGE SCALE GENOMIC DNA]</scope>
</reference>
<evidence type="ECO:0000256" key="8">
    <source>
        <dbReference type="ARBA" id="ARBA00023242"/>
    </source>
</evidence>
<keyword evidence="4" id="KW-0690">Ribosome biogenesis</keyword>
<proteinExistence type="inferred from homology"/>
<dbReference type="GO" id="GO:0006364">
    <property type="term" value="P:rRNA processing"/>
    <property type="evidence" value="ECO:0007669"/>
    <property type="project" value="UniProtKB-KW"/>
</dbReference>
<feature type="region of interest" description="Disordered" evidence="9">
    <location>
        <begin position="645"/>
        <end position="694"/>
    </location>
</feature>
<dbReference type="RefSeq" id="XP_016465632.1">
    <property type="nucleotide sequence ID" value="XM_016610146.1"/>
</dbReference>
<comment type="similarity">
    <text evidence="2">Belongs to the NAF1 family.</text>
</comment>
<dbReference type="AlphaFoldDB" id="A0A1S3ZMP4"/>
<gene>
    <name evidence="11" type="primary">LOC107788464</name>
</gene>
<dbReference type="InterPro" id="IPR040309">
    <property type="entry name" value="Naf1"/>
</dbReference>
<feature type="compositionally biased region" description="Basic residues" evidence="9">
    <location>
        <begin position="675"/>
        <end position="694"/>
    </location>
</feature>
<keyword evidence="5" id="KW-0698">rRNA processing</keyword>
<feature type="compositionally biased region" description="Basic and acidic residues" evidence="9">
    <location>
        <begin position="11"/>
        <end position="25"/>
    </location>
</feature>
<dbReference type="GeneID" id="107788464"/>
<comment type="subcellular location">
    <subcellularLocation>
        <location evidence="1">Nucleus</location>
    </subcellularLocation>
</comment>
<evidence type="ECO:0000256" key="6">
    <source>
        <dbReference type="ARBA" id="ARBA00022553"/>
    </source>
</evidence>
<dbReference type="PaxDb" id="4097-A0A1S3ZMP4"/>
<dbReference type="PANTHER" id="PTHR31633:SF1">
    <property type="entry name" value="H_ACA RIBONUCLEOPROTEIN COMPLEX NON-CORE SUBUNIT NAF1"/>
    <property type="match status" value="1"/>
</dbReference>
<dbReference type="SMR" id="A0A1S3ZMP4"/>
<reference evidence="11" key="2">
    <citation type="submission" date="2025-08" db="UniProtKB">
        <authorList>
            <consortium name="RefSeq"/>
        </authorList>
    </citation>
    <scope>IDENTIFICATION</scope>
    <source>
        <tissue evidence="11">Leaf</tissue>
    </source>
</reference>
<evidence type="ECO:0000256" key="7">
    <source>
        <dbReference type="ARBA" id="ARBA00022884"/>
    </source>
</evidence>
<organism evidence="10 11">
    <name type="scientific">Nicotiana tabacum</name>
    <name type="common">Common tobacco</name>
    <dbReference type="NCBI Taxonomy" id="4097"/>
    <lineage>
        <taxon>Eukaryota</taxon>
        <taxon>Viridiplantae</taxon>
        <taxon>Streptophyta</taxon>
        <taxon>Embryophyta</taxon>
        <taxon>Tracheophyta</taxon>
        <taxon>Spermatophyta</taxon>
        <taxon>Magnoliopsida</taxon>
        <taxon>eudicotyledons</taxon>
        <taxon>Gunneridae</taxon>
        <taxon>Pentapetalae</taxon>
        <taxon>asterids</taxon>
        <taxon>lamiids</taxon>
        <taxon>Solanales</taxon>
        <taxon>Solanaceae</taxon>
        <taxon>Nicotianoideae</taxon>
        <taxon>Nicotianeae</taxon>
        <taxon>Nicotiana</taxon>
    </lineage>
</organism>
<evidence type="ECO:0000256" key="3">
    <source>
        <dbReference type="ARBA" id="ARBA00021438"/>
    </source>
</evidence>
<dbReference type="PANTHER" id="PTHR31633">
    <property type="entry name" value="H/ACA RIBONUCLEOPROTEIN COMPLEX NON-CORE SUBUNIT NAF1"/>
    <property type="match status" value="1"/>
</dbReference>
<feature type="compositionally biased region" description="Polar residues" evidence="9">
    <location>
        <begin position="492"/>
        <end position="502"/>
    </location>
</feature>
<dbReference type="Pfam" id="PF04410">
    <property type="entry name" value="Gar1"/>
    <property type="match status" value="1"/>
</dbReference>
<dbReference type="SUPFAM" id="SSF50447">
    <property type="entry name" value="Translation proteins"/>
    <property type="match status" value="1"/>
</dbReference>
<dbReference type="KEGG" id="nta:107788464"/>
<keyword evidence="6" id="KW-0597">Phosphoprotein</keyword>
<dbReference type="OMA" id="NHGPNNG"/>
<feature type="region of interest" description="Disordered" evidence="9">
    <location>
        <begin position="173"/>
        <end position="258"/>
    </location>
</feature>
<dbReference type="OrthoDB" id="21550at2759"/>
<accession>A0A1S3ZMP4</accession>
<evidence type="ECO:0000256" key="4">
    <source>
        <dbReference type="ARBA" id="ARBA00022517"/>
    </source>
</evidence>
<feature type="compositionally biased region" description="Acidic residues" evidence="9">
    <location>
        <begin position="400"/>
        <end position="418"/>
    </location>
</feature>
<dbReference type="GO" id="GO:0005634">
    <property type="term" value="C:nucleus"/>
    <property type="evidence" value="ECO:0007669"/>
    <property type="project" value="UniProtKB-SubCell"/>
</dbReference>
<evidence type="ECO:0000256" key="1">
    <source>
        <dbReference type="ARBA" id="ARBA00004123"/>
    </source>
</evidence>
<keyword evidence="8" id="KW-0539">Nucleus</keyword>
<name>A0A1S3ZMP4_TOBAC</name>
<feature type="compositionally biased region" description="Low complexity" evidence="9">
    <location>
        <begin position="209"/>
        <end position="227"/>
    </location>
</feature>
<feature type="region of interest" description="Disordered" evidence="9">
    <location>
        <begin position="1"/>
        <end position="27"/>
    </location>
</feature>
<dbReference type="InterPro" id="IPR009000">
    <property type="entry name" value="Transl_B-barrel_sf"/>
</dbReference>
<keyword evidence="7" id="KW-0694">RNA-binding</keyword>
<feature type="region of interest" description="Disordered" evidence="9">
    <location>
        <begin position="487"/>
        <end position="525"/>
    </location>
</feature>
<keyword evidence="10" id="KW-1185">Reference proteome</keyword>
<dbReference type="GO" id="GO:0005732">
    <property type="term" value="C:sno(s)RNA-containing ribonucleoprotein complex"/>
    <property type="evidence" value="ECO:0000318"/>
    <property type="project" value="GO_Central"/>
</dbReference>
<evidence type="ECO:0000256" key="5">
    <source>
        <dbReference type="ARBA" id="ARBA00022552"/>
    </source>
</evidence>
<feature type="region of interest" description="Disordered" evidence="9">
    <location>
        <begin position="396"/>
        <end position="474"/>
    </location>
</feature>
<evidence type="ECO:0000256" key="2">
    <source>
        <dbReference type="ARBA" id="ARBA00009801"/>
    </source>
</evidence>
<dbReference type="Gene3D" id="2.40.10.230">
    <property type="entry name" value="Probable tRNA pseudouridine synthase domain"/>
    <property type="match status" value="1"/>
</dbReference>